<reference evidence="1 2" key="1">
    <citation type="submission" date="2020-02" db="EMBL/GenBank/DDBJ databases">
        <authorList>
            <person name="Ferguson B K."/>
        </authorList>
    </citation>
    <scope>NUCLEOTIDE SEQUENCE [LARGE SCALE GENOMIC DNA]</scope>
</reference>
<evidence type="ECO:0000313" key="2">
    <source>
        <dbReference type="Proteomes" id="UP000479190"/>
    </source>
</evidence>
<dbReference type="EMBL" id="CADCXV010000706">
    <property type="protein sequence ID" value="CAB0033283.1"/>
    <property type="molecule type" value="Genomic_DNA"/>
</dbReference>
<organism evidence="1 2">
    <name type="scientific">Trichogramma brassicae</name>
    <dbReference type="NCBI Taxonomy" id="86971"/>
    <lineage>
        <taxon>Eukaryota</taxon>
        <taxon>Metazoa</taxon>
        <taxon>Ecdysozoa</taxon>
        <taxon>Arthropoda</taxon>
        <taxon>Hexapoda</taxon>
        <taxon>Insecta</taxon>
        <taxon>Pterygota</taxon>
        <taxon>Neoptera</taxon>
        <taxon>Endopterygota</taxon>
        <taxon>Hymenoptera</taxon>
        <taxon>Apocrita</taxon>
        <taxon>Proctotrupomorpha</taxon>
        <taxon>Chalcidoidea</taxon>
        <taxon>Trichogrammatidae</taxon>
        <taxon>Trichogramma</taxon>
    </lineage>
</organism>
<dbReference type="AlphaFoldDB" id="A0A6H5I9G5"/>
<evidence type="ECO:0000313" key="1">
    <source>
        <dbReference type="EMBL" id="CAB0033283.1"/>
    </source>
</evidence>
<name>A0A6H5I9G5_9HYME</name>
<dbReference type="Proteomes" id="UP000479190">
    <property type="component" value="Unassembled WGS sequence"/>
</dbReference>
<keyword evidence="2" id="KW-1185">Reference proteome</keyword>
<accession>A0A6H5I9G5</accession>
<gene>
    <name evidence="1" type="ORF">TBRA_LOCUS5200</name>
</gene>
<protein>
    <submittedName>
        <fullName evidence="1">Uncharacterized protein</fullName>
    </submittedName>
</protein>
<proteinExistence type="predicted"/>
<sequence length="217" mass="25133">MVSFLKRSDRIFLGLRRSLGRDGTRCWNRNRRDLALSHLEIRPSQKCVFSIDADAIQERQKLLTGSSSSSSSYTRHEKQTFRQARVHVLYTCSFLMYTAAPSSRERCSTLYSTHADSIDRIDERERATFTATTKLISTYNKRNRNPIRAGTRKGRACTSYSGEFALRVQTKPLSLKARLFNNTQFLICRVMYHFTNPYTNCSLLNYALKLKLFSKNN</sequence>